<comment type="caution">
    <text evidence="1">The sequence shown here is derived from an EMBL/GenBank/DDBJ whole genome shotgun (WGS) entry which is preliminary data.</text>
</comment>
<dbReference type="OrthoDB" id="2803783at2759"/>
<organism evidence="1 2">
    <name type="scientific">Thelephora terrestris</name>
    <dbReference type="NCBI Taxonomy" id="56493"/>
    <lineage>
        <taxon>Eukaryota</taxon>
        <taxon>Fungi</taxon>
        <taxon>Dikarya</taxon>
        <taxon>Basidiomycota</taxon>
        <taxon>Agaricomycotina</taxon>
        <taxon>Agaricomycetes</taxon>
        <taxon>Thelephorales</taxon>
        <taxon>Thelephoraceae</taxon>
        <taxon>Thelephora</taxon>
    </lineage>
</organism>
<proteinExistence type="predicted"/>
<dbReference type="Proteomes" id="UP000736335">
    <property type="component" value="Unassembled WGS sequence"/>
</dbReference>
<reference evidence="1" key="1">
    <citation type="journal article" date="2020" name="Nat. Commun.">
        <title>Large-scale genome sequencing of mycorrhizal fungi provides insights into the early evolution of symbiotic traits.</title>
        <authorList>
            <person name="Miyauchi S."/>
            <person name="Kiss E."/>
            <person name="Kuo A."/>
            <person name="Drula E."/>
            <person name="Kohler A."/>
            <person name="Sanchez-Garcia M."/>
            <person name="Morin E."/>
            <person name="Andreopoulos B."/>
            <person name="Barry K.W."/>
            <person name="Bonito G."/>
            <person name="Buee M."/>
            <person name="Carver A."/>
            <person name="Chen C."/>
            <person name="Cichocki N."/>
            <person name="Clum A."/>
            <person name="Culley D."/>
            <person name="Crous P.W."/>
            <person name="Fauchery L."/>
            <person name="Girlanda M."/>
            <person name="Hayes R.D."/>
            <person name="Keri Z."/>
            <person name="LaButti K."/>
            <person name="Lipzen A."/>
            <person name="Lombard V."/>
            <person name="Magnuson J."/>
            <person name="Maillard F."/>
            <person name="Murat C."/>
            <person name="Nolan M."/>
            <person name="Ohm R.A."/>
            <person name="Pangilinan J."/>
            <person name="Pereira M.F."/>
            <person name="Perotto S."/>
            <person name="Peter M."/>
            <person name="Pfister S."/>
            <person name="Riley R."/>
            <person name="Sitrit Y."/>
            <person name="Stielow J.B."/>
            <person name="Szollosi G."/>
            <person name="Zifcakova L."/>
            <person name="Stursova M."/>
            <person name="Spatafora J.W."/>
            <person name="Tedersoo L."/>
            <person name="Vaario L.M."/>
            <person name="Yamada A."/>
            <person name="Yan M."/>
            <person name="Wang P."/>
            <person name="Xu J."/>
            <person name="Bruns T."/>
            <person name="Baldrian P."/>
            <person name="Vilgalys R."/>
            <person name="Dunand C."/>
            <person name="Henrissat B."/>
            <person name="Grigoriev I.V."/>
            <person name="Hibbett D."/>
            <person name="Nagy L.G."/>
            <person name="Martin F.M."/>
        </authorList>
    </citation>
    <scope>NUCLEOTIDE SEQUENCE</scope>
    <source>
        <strain evidence="1">UH-Tt-Lm1</strain>
    </source>
</reference>
<feature type="non-terminal residue" evidence="1">
    <location>
        <position position="124"/>
    </location>
</feature>
<gene>
    <name evidence="1" type="ORF">BJ322DRAFT_982843</name>
</gene>
<evidence type="ECO:0000313" key="2">
    <source>
        <dbReference type="Proteomes" id="UP000736335"/>
    </source>
</evidence>
<dbReference type="EMBL" id="WIUZ02000013">
    <property type="protein sequence ID" value="KAF9781701.1"/>
    <property type="molecule type" value="Genomic_DNA"/>
</dbReference>
<feature type="non-terminal residue" evidence="1">
    <location>
        <position position="1"/>
    </location>
</feature>
<name>A0A9P6H942_9AGAM</name>
<sequence length="124" mass="14258">DVRAYWESVPGGEKWVSMVTSYLILETMPPLKGVSTRLAVASRPQELRRWLTNGKCSLDRTPAVVDANTYGTEWVKWWTPAQPQEREVRKWPFPRSSNSDACWRKFPANGKDGLFTAVMALAWW</sequence>
<dbReference type="AlphaFoldDB" id="A0A9P6H942"/>
<accession>A0A9P6H942</accession>
<evidence type="ECO:0000313" key="1">
    <source>
        <dbReference type="EMBL" id="KAF9781701.1"/>
    </source>
</evidence>
<protein>
    <submittedName>
        <fullName evidence="1">Uncharacterized protein</fullName>
    </submittedName>
</protein>
<keyword evidence="2" id="KW-1185">Reference proteome</keyword>
<reference evidence="1" key="2">
    <citation type="submission" date="2020-11" db="EMBL/GenBank/DDBJ databases">
        <authorList>
            <consortium name="DOE Joint Genome Institute"/>
            <person name="Kuo A."/>
            <person name="Miyauchi S."/>
            <person name="Kiss E."/>
            <person name="Drula E."/>
            <person name="Kohler A."/>
            <person name="Sanchez-Garcia M."/>
            <person name="Andreopoulos B."/>
            <person name="Barry K.W."/>
            <person name="Bonito G."/>
            <person name="Buee M."/>
            <person name="Carver A."/>
            <person name="Chen C."/>
            <person name="Cichocki N."/>
            <person name="Clum A."/>
            <person name="Culley D."/>
            <person name="Crous P.W."/>
            <person name="Fauchery L."/>
            <person name="Girlanda M."/>
            <person name="Hayes R."/>
            <person name="Keri Z."/>
            <person name="Labutti K."/>
            <person name="Lipzen A."/>
            <person name="Lombard V."/>
            <person name="Magnuson J."/>
            <person name="Maillard F."/>
            <person name="Morin E."/>
            <person name="Murat C."/>
            <person name="Nolan M."/>
            <person name="Ohm R."/>
            <person name="Pangilinan J."/>
            <person name="Pereira M."/>
            <person name="Perotto S."/>
            <person name="Peter M."/>
            <person name="Riley R."/>
            <person name="Sitrit Y."/>
            <person name="Stielow B."/>
            <person name="Szollosi G."/>
            <person name="Zifcakova L."/>
            <person name="Stursova M."/>
            <person name="Spatafora J.W."/>
            <person name="Tedersoo L."/>
            <person name="Vaario L.-M."/>
            <person name="Yamada A."/>
            <person name="Yan M."/>
            <person name="Wang P."/>
            <person name="Xu J."/>
            <person name="Bruns T."/>
            <person name="Baldrian P."/>
            <person name="Vilgalys R."/>
            <person name="Henrissat B."/>
            <person name="Grigoriev I.V."/>
            <person name="Hibbett D."/>
            <person name="Nagy L.G."/>
            <person name="Martin F.M."/>
        </authorList>
    </citation>
    <scope>NUCLEOTIDE SEQUENCE</scope>
    <source>
        <strain evidence="1">UH-Tt-Lm1</strain>
    </source>
</reference>